<evidence type="ECO:0000313" key="4">
    <source>
        <dbReference type="EMBL" id="OUS48544.1"/>
    </source>
</evidence>
<dbReference type="Pfam" id="PF02470">
    <property type="entry name" value="MlaD"/>
    <property type="match status" value="1"/>
</dbReference>
<dbReference type="eggNOG" id="ENOG502QY75">
    <property type="taxonomic scope" value="Eukaryota"/>
</dbReference>
<sequence length="449" mass="48166">MAAPSATCARGCARSTTTSASGINGYVRASRARATRIACSSLGEGERGREGGGVRGEIGLARLPRPSVRRAVVRRDARTSGTSGRIQGNVAGDDGRAWWRNVTAKAAVDGGSESADASASEDFGSEDEGTAGKPVNVLKTFLRRLVKPLQDFGFGRTRLWEGGVGLFIISGVAVTFIIWGWIQGLLSFARKNSYQAFIEFPVACGIQVGTNVRVRGVKAGTVLSVQPSLEKVDVLVEMDDKNVPIPRNSVIEANQSGLIAETIIDITPALPIPNAQWGPLDSGCEGEGLIVCDRGKIKGVQGVSMDELVGICTKLAREMERQNGVQQMFATTESAQRLMTTLQPLLREAAQIAHELRPMMQNVNEQGTLDTLEDLAGKTSATVEDIRRLKTTILTDENQELLRQSISTLTKTLQHVEKVSGDISSVSGDPSTRTNLRHLIQSLSRLVDA</sequence>
<dbReference type="EMBL" id="KZ155774">
    <property type="protein sequence ID" value="OUS48544.1"/>
    <property type="molecule type" value="Genomic_DNA"/>
</dbReference>
<organism evidence="4">
    <name type="scientific">Ostreococcus tauri</name>
    <name type="common">Marine green alga</name>
    <dbReference type="NCBI Taxonomy" id="70448"/>
    <lineage>
        <taxon>Eukaryota</taxon>
        <taxon>Viridiplantae</taxon>
        <taxon>Chlorophyta</taxon>
        <taxon>Mamiellophyceae</taxon>
        <taxon>Mamiellales</taxon>
        <taxon>Bathycoccaceae</taxon>
        <taxon>Ostreococcus</taxon>
    </lineage>
</organism>
<gene>
    <name evidence="4" type="ORF">BE221DRAFT_68897</name>
</gene>
<keyword evidence="2" id="KW-0472">Membrane</keyword>
<feature type="transmembrane region" description="Helical" evidence="2">
    <location>
        <begin position="164"/>
        <end position="182"/>
    </location>
</feature>
<dbReference type="PANTHER" id="PTHR34675">
    <property type="entry name" value="PROTEIN TRIGALACTOSYLDIACYLGLYCEROL 2, CHLOROPLASTIC"/>
    <property type="match status" value="1"/>
</dbReference>
<dbReference type="InterPro" id="IPR003399">
    <property type="entry name" value="Mce/MlaD"/>
</dbReference>
<dbReference type="AlphaFoldDB" id="A0A1Y5IK76"/>
<feature type="compositionally biased region" description="Low complexity" evidence="1">
    <location>
        <begin position="110"/>
        <end position="122"/>
    </location>
</feature>
<feature type="domain" description="Mce/MlaD" evidence="3">
    <location>
        <begin position="193"/>
        <end position="268"/>
    </location>
</feature>
<dbReference type="Proteomes" id="UP000195557">
    <property type="component" value="Unassembled WGS sequence"/>
</dbReference>
<dbReference type="InterPro" id="IPR039342">
    <property type="entry name" value="TGD2-like"/>
</dbReference>
<evidence type="ECO:0000259" key="3">
    <source>
        <dbReference type="Pfam" id="PF02470"/>
    </source>
</evidence>
<feature type="region of interest" description="Disordered" evidence="1">
    <location>
        <begin position="110"/>
        <end position="129"/>
    </location>
</feature>
<dbReference type="GO" id="GO:0009706">
    <property type="term" value="C:chloroplast inner membrane"/>
    <property type="evidence" value="ECO:0007669"/>
    <property type="project" value="TreeGrafter"/>
</dbReference>
<keyword evidence="2" id="KW-1133">Transmembrane helix</keyword>
<name>A0A1Y5IK76_OSTTA</name>
<protein>
    <submittedName>
        <fullName evidence="4">ABC-type transport system-like protein</fullName>
    </submittedName>
</protein>
<keyword evidence="2" id="KW-0812">Transmembrane</keyword>
<evidence type="ECO:0000256" key="2">
    <source>
        <dbReference type="SAM" id="Phobius"/>
    </source>
</evidence>
<dbReference type="GO" id="GO:0005543">
    <property type="term" value="F:phospholipid binding"/>
    <property type="evidence" value="ECO:0007669"/>
    <property type="project" value="TreeGrafter"/>
</dbReference>
<reference evidence="4" key="1">
    <citation type="submission" date="2017-04" db="EMBL/GenBank/DDBJ databases">
        <title>Population genomics of picophytoplankton unveils novel chromosome hypervariability.</title>
        <authorList>
            <consortium name="DOE Joint Genome Institute"/>
            <person name="Blanc-Mathieu R."/>
            <person name="Krasovec M."/>
            <person name="Hebrard M."/>
            <person name="Yau S."/>
            <person name="Desgranges E."/>
            <person name="Martin J."/>
            <person name="Schackwitz W."/>
            <person name="Kuo A."/>
            <person name="Salin G."/>
            <person name="Donnadieu C."/>
            <person name="Desdevises Y."/>
            <person name="Sanchez-Ferandin S."/>
            <person name="Moreau H."/>
            <person name="Rivals E."/>
            <person name="Grigoriev I.V."/>
            <person name="Grimsley N."/>
            <person name="Eyre-Walker A."/>
            <person name="Piganeau G."/>
        </authorList>
    </citation>
    <scope>NUCLEOTIDE SEQUENCE [LARGE SCALE GENOMIC DNA]</scope>
    <source>
        <strain evidence="4">RCC 1115</strain>
    </source>
</reference>
<dbReference type="GO" id="GO:0005319">
    <property type="term" value="F:lipid transporter activity"/>
    <property type="evidence" value="ECO:0007669"/>
    <property type="project" value="TreeGrafter"/>
</dbReference>
<evidence type="ECO:0000256" key="1">
    <source>
        <dbReference type="SAM" id="MobiDB-lite"/>
    </source>
</evidence>
<accession>A0A1Y5IK76</accession>
<dbReference type="PANTHER" id="PTHR34675:SF1">
    <property type="entry name" value="PROTEIN TRIGALACTOSYLDIACYLGLYCEROL 2, CHLOROPLASTIC"/>
    <property type="match status" value="1"/>
</dbReference>
<proteinExistence type="predicted"/>